<gene>
    <name evidence="1" type="ORF">AB3G37_19145</name>
</gene>
<dbReference type="GO" id="GO:0006974">
    <property type="term" value="P:DNA damage response"/>
    <property type="evidence" value="ECO:0007669"/>
    <property type="project" value="TreeGrafter"/>
</dbReference>
<dbReference type="PANTHER" id="PTHR38785:SF1">
    <property type="entry name" value="HOMOLOG OF VIRK"/>
    <property type="match status" value="1"/>
</dbReference>
<protein>
    <submittedName>
        <fullName evidence="1">VirK/YbjX family protein</fullName>
    </submittedName>
</protein>
<dbReference type="EMBL" id="CP165628">
    <property type="protein sequence ID" value="XDU71627.1"/>
    <property type="molecule type" value="Genomic_DNA"/>
</dbReference>
<sequence>MKNKELAPSRPNIITDLITGKLTPGSIWKQRNYRLKFMIRTAIYFGPTQKMLESLARRADFEYLLNAQTTLPGKPHRHYLMLGLSARQRAAAIVDYYRYIDSLPDLRLARAFISPHEVALLQLAGKGETNFTLLASSAHKADREGETTLWLRDNNDRLLASLTFCVLQVKADWCLVIGGLQGPRQQVSHEVIKDATRNCHGLFPKRLLMEFIWLLAARTSIRMIRGVSNDGHVFRALRYRLNKGRHFHASYDEFWESLGGIKENKQLWKLPVMAERKLLENIPSKKRAEYRRRFELMDSMAEQMNMPLPQPDESTIAEAI</sequence>
<dbReference type="AlphaFoldDB" id="A0AB39VN93"/>
<dbReference type="PANTHER" id="PTHR38785">
    <property type="entry name" value="HOMOLOG OF VIRK"/>
    <property type="match status" value="1"/>
</dbReference>
<accession>A0AB39VN93</accession>
<name>A0AB39VN93_9GAMM</name>
<proteinExistence type="predicted"/>
<dbReference type="RefSeq" id="WP_369788802.1">
    <property type="nucleotide sequence ID" value="NZ_CP165628.1"/>
</dbReference>
<dbReference type="Pfam" id="PF04393">
    <property type="entry name" value="DUF535"/>
    <property type="match status" value="1"/>
</dbReference>
<reference evidence="1" key="1">
    <citation type="submission" date="2024-07" db="EMBL/GenBank/DDBJ databases">
        <authorList>
            <person name="Biller S.J."/>
        </authorList>
    </citation>
    <scope>NUCLEOTIDE SEQUENCE</scope>
    <source>
        <strain evidence="1">WC2420</strain>
    </source>
</reference>
<dbReference type="InterPro" id="IPR007488">
    <property type="entry name" value="DUF535"/>
</dbReference>
<organism evidence="1">
    <name type="scientific">Rouxiella sp. WC2420</name>
    <dbReference type="NCBI Taxonomy" id="3234145"/>
    <lineage>
        <taxon>Bacteria</taxon>
        <taxon>Pseudomonadati</taxon>
        <taxon>Pseudomonadota</taxon>
        <taxon>Gammaproteobacteria</taxon>
        <taxon>Enterobacterales</taxon>
        <taxon>Yersiniaceae</taxon>
        <taxon>Rouxiella</taxon>
    </lineage>
</organism>
<evidence type="ECO:0000313" key="1">
    <source>
        <dbReference type="EMBL" id="XDU71627.1"/>
    </source>
</evidence>